<organism evidence="1 2">
    <name type="scientific">Sphingobacterium zeae</name>
    <dbReference type="NCBI Taxonomy" id="1776859"/>
    <lineage>
        <taxon>Bacteria</taxon>
        <taxon>Pseudomonadati</taxon>
        <taxon>Bacteroidota</taxon>
        <taxon>Sphingobacteriia</taxon>
        <taxon>Sphingobacteriales</taxon>
        <taxon>Sphingobacteriaceae</taxon>
        <taxon>Sphingobacterium</taxon>
    </lineage>
</organism>
<dbReference type="PROSITE" id="PS51257">
    <property type="entry name" value="PROKAR_LIPOPROTEIN"/>
    <property type="match status" value="1"/>
</dbReference>
<keyword evidence="2" id="KW-1185">Reference proteome</keyword>
<accession>A0ABU0U7Z1</accession>
<proteinExistence type="predicted"/>
<dbReference type="Proteomes" id="UP001244640">
    <property type="component" value="Unassembled WGS sequence"/>
</dbReference>
<name>A0ABU0U7Z1_9SPHI</name>
<evidence type="ECO:0000313" key="2">
    <source>
        <dbReference type="Proteomes" id="UP001244640"/>
    </source>
</evidence>
<dbReference type="RefSeq" id="WP_307186613.1">
    <property type="nucleotide sequence ID" value="NZ_JAUTBA010000001.1"/>
</dbReference>
<dbReference type="EMBL" id="JAUTBA010000001">
    <property type="protein sequence ID" value="MDQ1151077.1"/>
    <property type="molecule type" value="Genomic_DNA"/>
</dbReference>
<gene>
    <name evidence="1" type="ORF">QE382_003061</name>
</gene>
<protein>
    <recommendedName>
        <fullName evidence="3">Lipoprotein</fullName>
    </recommendedName>
</protein>
<evidence type="ECO:0000313" key="1">
    <source>
        <dbReference type="EMBL" id="MDQ1151077.1"/>
    </source>
</evidence>
<comment type="caution">
    <text evidence="1">The sequence shown here is derived from an EMBL/GenBank/DDBJ whole genome shotgun (WGS) entry which is preliminary data.</text>
</comment>
<evidence type="ECO:0008006" key="3">
    <source>
        <dbReference type="Google" id="ProtNLM"/>
    </source>
</evidence>
<sequence length="190" mass="21892">MKNIVYMIFLSVLIVSCGQHGRNDLQDREEQLVKKEQEFAQRESEYDALLAMRDSLRATESKRLKPDTVVQHWPDSIAGQWSCRLVCRSSNCNNYVIGDQRNEQWEFMADATGIYVKTYTKNKTMRLFKGSLLDNRISLVQVQDSMDESKARVQMNLDLIGSKIIRGTQTIGTKEDCQANFSIELTPTER</sequence>
<reference evidence="1 2" key="1">
    <citation type="submission" date="2023-07" db="EMBL/GenBank/DDBJ databases">
        <title>Functional and genomic diversity of the sorghum phyllosphere microbiome.</title>
        <authorList>
            <person name="Shade A."/>
        </authorList>
    </citation>
    <scope>NUCLEOTIDE SEQUENCE [LARGE SCALE GENOMIC DNA]</scope>
    <source>
        <strain evidence="1 2">SORGH_AS_0892</strain>
    </source>
</reference>